<dbReference type="Proteomes" id="UP000019478">
    <property type="component" value="Unassembled WGS sequence"/>
</dbReference>
<dbReference type="Pfam" id="PF01722">
    <property type="entry name" value="BolA"/>
    <property type="match status" value="1"/>
</dbReference>
<dbReference type="HOGENOM" id="CLU_109462_1_1_1"/>
<dbReference type="GO" id="GO:0006879">
    <property type="term" value="P:intracellular iron ion homeostasis"/>
    <property type="evidence" value="ECO:0007669"/>
    <property type="project" value="InterPro"/>
</dbReference>
<evidence type="ECO:0000256" key="1">
    <source>
        <dbReference type="RuleBase" id="RU003860"/>
    </source>
</evidence>
<dbReference type="RefSeq" id="XP_007730292.1">
    <property type="nucleotide sequence ID" value="XM_007732102.1"/>
</dbReference>
<name>W9YGX5_9EURO</name>
<dbReference type="InterPro" id="IPR002634">
    <property type="entry name" value="BolA"/>
</dbReference>
<dbReference type="PANTHER" id="PTHR12735:SF27">
    <property type="entry name" value="BOLA-LIKE PROTEIN 2"/>
    <property type="match status" value="1"/>
</dbReference>
<proteinExistence type="inferred from homology"/>
<dbReference type="GO" id="GO:0005634">
    <property type="term" value="C:nucleus"/>
    <property type="evidence" value="ECO:0007669"/>
    <property type="project" value="TreeGrafter"/>
</dbReference>
<evidence type="ECO:0000313" key="3">
    <source>
        <dbReference type="Proteomes" id="UP000019478"/>
    </source>
</evidence>
<dbReference type="OrthoDB" id="4983at2759"/>
<protein>
    <recommendedName>
        <fullName evidence="4">BolA protein</fullName>
    </recommendedName>
</protein>
<dbReference type="EMBL" id="AMGY01000002">
    <property type="protein sequence ID" value="EXJ88895.1"/>
    <property type="molecule type" value="Genomic_DNA"/>
</dbReference>
<accession>W9YGX5</accession>
<evidence type="ECO:0000313" key="2">
    <source>
        <dbReference type="EMBL" id="EXJ88895.1"/>
    </source>
</evidence>
<dbReference type="InterPro" id="IPR045115">
    <property type="entry name" value="BOL2"/>
</dbReference>
<dbReference type="InterPro" id="IPR036065">
    <property type="entry name" value="BolA-like_sf"/>
</dbReference>
<comment type="similarity">
    <text evidence="1">Belongs to the BolA/IbaG family.</text>
</comment>
<dbReference type="GO" id="GO:0051604">
    <property type="term" value="P:protein maturation"/>
    <property type="evidence" value="ECO:0007669"/>
    <property type="project" value="InterPro"/>
</dbReference>
<dbReference type="eggNOG" id="KOG3348">
    <property type="taxonomic scope" value="Eukaryota"/>
</dbReference>
<dbReference type="SUPFAM" id="SSF82657">
    <property type="entry name" value="BolA-like"/>
    <property type="match status" value="1"/>
</dbReference>
<sequence length="177" mass="18868">MPARVAKASLQAVRRAATVPVPVAVRAPISSSSVFAAADHPLNHLDHFSRNRAFALLGFRQSRPFSAASPIRAAASASASAPMAADAASSGVTADSLSHKLRETLHATHVEIEDMSGGCGQAFNAIIVSPDFNSKTLLARHRLVNNALRAEIAAIHAWTPKCLTPDQWEKEKDKMQL</sequence>
<comment type="caution">
    <text evidence="2">The sequence shown here is derived from an EMBL/GenBank/DDBJ whole genome shotgun (WGS) entry which is preliminary data.</text>
</comment>
<gene>
    <name evidence="2" type="ORF">A1O3_01959</name>
</gene>
<evidence type="ECO:0008006" key="4">
    <source>
        <dbReference type="Google" id="ProtNLM"/>
    </source>
</evidence>
<dbReference type="GO" id="GO:0005829">
    <property type="term" value="C:cytosol"/>
    <property type="evidence" value="ECO:0007669"/>
    <property type="project" value="TreeGrafter"/>
</dbReference>
<dbReference type="AlphaFoldDB" id="W9YGX5"/>
<dbReference type="GeneID" id="19166092"/>
<reference evidence="2 3" key="1">
    <citation type="submission" date="2013-03" db="EMBL/GenBank/DDBJ databases">
        <title>The Genome Sequence of Capronia epimyces CBS 606.96.</title>
        <authorList>
            <consortium name="The Broad Institute Genomics Platform"/>
            <person name="Cuomo C."/>
            <person name="de Hoog S."/>
            <person name="Gorbushina A."/>
            <person name="Walker B."/>
            <person name="Young S.K."/>
            <person name="Zeng Q."/>
            <person name="Gargeya S."/>
            <person name="Fitzgerald M."/>
            <person name="Haas B."/>
            <person name="Abouelleil A."/>
            <person name="Allen A.W."/>
            <person name="Alvarado L."/>
            <person name="Arachchi H.M."/>
            <person name="Berlin A.M."/>
            <person name="Chapman S.B."/>
            <person name="Gainer-Dewar J."/>
            <person name="Goldberg J."/>
            <person name="Griggs A."/>
            <person name="Gujja S."/>
            <person name="Hansen M."/>
            <person name="Howarth C."/>
            <person name="Imamovic A."/>
            <person name="Ireland A."/>
            <person name="Larimer J."/>
            <person name="McCowan C."/>
            <person name="Murphy C."/>
            <person name="Pearson M."/>
            <person name="Poon T.W."/>
            <person name="Priest M."/>
            <person name="Roberts A."/>
            <person name="Saif S."/>
            <person name="Shea T."/>
            <person name="Sisk P."/>
            <person name="Sykes S."/>
            <person name="Wortman J."/>
            <person name="Nusbaum C."/>
            <person name="Birren B."/>
        </authorList>
    </citation>
    <scope>NUCLEOTIDE SEQUENCE [LARGE SCALE GENOMIC DNA]</scope>
    <source>
        <strain evidence="2 3">CBS 606.96</strain>
    </source>
</reference>
<dbReference type="STRING" id="1182542.W9YGX5"/>
<dbReference type="Gene3D" id="3.10.20.90">
    <property type="entry name" value="Phosphatidylinositol 3-kinase Catalytic Subunit, Chain A, domain 1"/>
    <property type="match status" value="1"/>
</dbReference>
<keyword evidence="3" id="KW-1185">Reference proteome</keyword>
<dbReference type="GO" id="GO:0051537">
    <property type="term" value="F:2 iron, 2 sulfur cluster binding"/>
    <property type="evidence" value="ECO:0007669"/>
    <property type="project" value="InterPro"/>
</dbReference>
<organism evidence="2 3">
    <name type="scientific">Capronia epimyces CBS 606.96</name>
    <dbReference type="NCBI Taxonomy" id="1182542"/>
    <lineage>
        <taxon>Eukaryota</taxon>
        <taxon>Fungi</taxon>
        <taxon>Dikarya</taxon>
        <taxon>Ascomycota</taxon>
        <taxon>Pezizomycotina</taxon>
        <taxon>Eurotiomycetes</taxon>
        <taxon>Chaetothyriomycetidae</taxon>
        <taxon>Chaetothyriales</taxon>
        <taxon>Herpotrichiellaceae</taxon>
        <taxon>Capronia</taxon>
    </lineage>
</organism>
<dbReference type="PANTHER" id="PTHR12735">
    <property type="entry name" value="BOLA-LIKE PROTEIN-RELATED"/>
    <property type="match status" value="1"/>
</dbReference>